<gene>
    <name evidence="2" type="ORF">D9619_011238</name>
</gene>
<protein>
    <submittedName>
        <fullName evidence="2">Uncharacterized protein</fullName>
    </submittedName>
</protein>
<evidence type="ECO:0000256" key="1">
    <source>
        <dbReference type="SAM" id="MobiDB-lite"/>
    </source>
</evidence>
<evidence type="ECO:0000313" key="3">
    <source>
        <dbReference type="Proteomes" id="UP000567179"/>
    </source>
</evidence>
<comment type="caution">
    <text evidence="2">The sequence shown here is derived from an EMBL/GenBank/DDBJ whole genome shotgun (WGS) entry which is preliminary data.</text>
</comment>
<evidence type="ECO:0000313" key="2">
    <source>
        <dbReference type="EMBL" id="KAF5324263.1"/>
    </source>
</evidence>
<feature type="compositionally biased region" description="Polar residues" evidence="1">
    <location>
        <begin position="58"/>
        <end position="68"/>
    </location>
</feature>
<keyword evidence="3" id="KW-1185">Reference proteome</keyword>
<dbReference type="Proteomes" id="UP000567179">
    <property type="component" value="Unassembled WGS sequence"/>
</dbReference>
<proteinExistence type="predicted"/>
<feature type="compositionally biased region" description="Basic and acidic residues" evidence="1">
    <location>
        <begin position="69"/>
        <end position="84"/>
    </location>
</feature>
<name>A0A8H5BKN3_9AGAR</name>
<dbReference type="EMBL" id="JAACJJ010000016">
    <property type="protein sequence ID" value="KAF5324263.1"/>
    <property type="molecule type" value="Genomic_DNA"/>
</dbReference>
<sequence length="97" mass="11141">MTAPPWPLRVNLDEDMEEADHDIPSARWEPGREEEEEAEEQKRVDIEDDDEAVKASPRSKSTKMWTSKTLEHEDESLFKGKFGGDDVPLETSPKKKT</sequence>
<accession>A0A8H5BKN3</accession>
<feature type="region of interest" description="Disordered" evidence="1">
    <location>
        <begin position="1"/>
        <end position="97"/>
    </location>
</feature>
<dbReference type="AlphaFoldDB" id="A0A8H5BKN3"/>
<reference evidence="2 3" key="1">
    <citation type="journal article" date="2020" name="ISME J.">
        <title>Uncovering the hidden diversity of litter-decomposition mechanisms in mushroom-forming fungi.</title>
        <authorList>
            <person name="Floudas D."/>
            <person name="Bentzer J."/>
            <person name="Ahren D."/>
            <person name="Johansson T."/>
            <person name="Persson P."/>
            <person name="Tunlid A."/>
        </authorList>
    </citation>
    <scope>NUCLEOTIDE SEQUENCE [LARGE SCALE GENOMIC DNA]</scope>
    <source>
        <strain evidence="2 3">CBS 101986</strain>
    </source>
</reference>
<organism evidence="2 3">
    <name type="scientific">Psilocybe cf. subviscida</name>
    <dbReference type="NCBI Taxonomy" id="2480587"/>
    <lineage>
        <taxon>Eukaryota</taxon>
        <taxon>Fungi</taxon>
        <taxon>Dikarya</taxon>
        <taxon>Basidiomycota</taxon>
        <taxon>Agaricomycotina</taxon>
        <taxon>Agaricomycetes</taxon>
        <taxon>Agaricomycetidae</taxon>
        <taxon>Agaricales</taxon>
        <taxon>Agaricineae</taxon>
        <taxon>Strophariaceae</taxon>
        <taxon>Psilocybe</taxon>
    </lineage>
</organism>